<evidence type="ECO:0000313" key="2">
    <source>
        <dbReference type="EMBL" id="AVO38770.1"/>
    </source>
</evidence>
<dbReference type="InterPro" id="IPR011009">
    <property type="entry name" value="Kinase-like_dom_sf"/>
</dbReference>
<evidence type="ECO:0000259" key="1">
    <source>
        <dbReference type="Pfam" id="PF01636"/>
    </source>
</evidence>
<dbReference type="KEGG" id="thas:C6Y53_14420"/>
<dbReference type="EMBL" id="CP027665">
    <property type="protein sequence ID" value="AVO38770.1"/>
    <property type="molecule type" value="Genomic_DNA"/>
</dbReference>
<keyword evidence="2" id="KW-0808">Transferase</keyword>
<feature type="domain" description="Aminoglycoside phosphotransferase" evidence="1">
    <location>
        <begin position="24"/>
        <end position="255"/>
    </location>
</feature>
<name>A0A2S0MSB2_9RHOB</name>
<gene>
    <name evidence="2" type="ORF">C6Y53_14420</name>
</gene>
<dbReference type="Proteomes" id="UP000237655">
    <property type="component" value="Chromosome"/>
</dbReference>
<dbReference type="GO" id="GO:0016740">
    <property type="term" value="F:transferase activity"/>
    <property type="evidence" value="ECO:0007669"/>
    <property type="project" value="UniProtKB-KW"/>
</dbReference>
<sequence length="333" mass="36174">MTERGRLADRFLSRTDWAGCARDPLAGDASNRRYERLTGPGGTRAVLMDAPPGRGEDVRPFVRIAGLLRGWGLSAPRILAQDAAQGFLLLEDLGDDLFARVIAADAAREAPLYEAATDLLLHLHRHPAPDLARLTPPVLAEMTRIAFDCYGAALAGPPPEAAIDALVARLGRIFAGTIGGDPVLILRDYHAENLLWLPERDGVARVGLLDFQDAVTGHAAYDLVSLLQDARRDIPAAIERSCIDRYVRGAGGDAAGFRTAYALLGVQRSLRILGVFARLARDHGKTRYLAFMPRVHGHVMHGLRHEALAPVRDDLAALLPEPTPANLDRLKPR</sequence>
<accession>A0A2S0MSB2</accession>
<dbReference type="SUPFAM" id="SSF56112">
    <property type="entry name" value="Protein kinase-like (PK-like)"/>
    <property type="match status" value="1"/>
</dbReference>
<proteinExistence type="predicted"/>
<reference evidence="3" key="1">
    <citation type="submission" date="2018-03" db="EMBL/GenBank/DDBJ databases">
        <title>Genomic analysis of the strain SH-1 isolated from shrimp intestine.</title>
        <authorList>
            <person name="Kim Y.-S."/>
            <person name="Kim S.-E."/>
            <person name="Kim K.-H."/>
        </authorList>
    </citation>
    <scope>NUCLEOTIDE SEQUENCE [LARGE SCALE GENOMIC DNA]</scope>
    <source>
        <strain evidence="3">SH-1</strain>
    </source>
</reference>
<organism evidence="2 3">
    <name type="scientific">Pukyongiella litopenaei</name>
    <dbReference type="NCBI Taxonomy" id="2605946"/>
    <lineage>
        <taxon>Bacteria</taxon>
        <taxon>Pseudomonadati</taxon>
        <taxon>Pseudomonadota</taxon>
        <taxon>Alphaproteobacteria</taxon>
        <taxon>Rhodobacterales</taxon>
        <taxon>Paracoccaceae</taxon>
        <taxon>Pukyongiella</taxon>
    </lineage>
</organism>
<dbReference type="Gene3D" id="3.30.200.20">
    <property type="entry name" value="Phosphorylase Kinase, domain 1"/>
    <property type="match status" value="1"/>
</dbReference>
<keyword evidence="3" id="KW-1185">Reference proteome</keyword>
<protein>
    <submittedName>
        <fullName evidence="2">Phosphotransferase</fullName>
    </submittedName>
</protein>
<dbReference type="Pfam" id="PF01636">
    <property type="entry name" value="APH"/>
    <property type="match status" value="1"/>
</dbReference>
<dbReference type="RefSeq" id="WP_106473081.1">
    <property type="nucleotide sequence ID" value="NZ_CP027665.1"/>
</dbReference>
<evidence type="ECO:0000313" key="3">
    <source>
        <dbReference type="Proteomes" id="UP000237655"/>
    </source>
</evidence>
<dbReference type="Gene3D" id="3.90.1200.10">
    <property type="match status" value="1"/>
</dbReference>
<dbReference type="InterPro" id="IPR002575">
    <property type="entry name" value="Aminoglycoside_PTrfase"/>
</dbReference>
<dbReference type="AlphaFoldDB" id="A0A2S0MSB2"/>